<evidence type="ECO:0000256" key="1">
    <source>
        <dbReference type="SAM" id="MobiDB-lite"/>
    </source>
</evidence>
<name>A0A2I3REI2_PANTR</name>
<evidence type="ECO:0000313" key="3">
    <source>
        <dbReference type="Ensembl" id="ENSPTRP00000063079.1"/>
    </source>
</evidence>
<reference evidence="3" key="2">
    <citation type="submission" date="2025-08" db="UniProtKB">
        <authorList>
            <consortium name="Ensembl"/>
        </authorList>
    </citation>
    <scope>IDENTIFICATION</scope>
</reference>
<reference evidence="3" key="3">
    <citation type="submission" date="2025-09" db="UniProtKB">
        <authorList>
            <consortium name="Ensembl"/>
        </authorList>
    </citation>
    <scope>IDENTIFICATION</scope>
</reference>
<evidence type="ECO:0000313" key="4">
    <source>
        <dbReference type="Proteomes" id="UP000002277"/>
    </source>
</evidence>
<dbReference type="Proteomes" id="UP000002277">
    <property type="component" value="Chromosome 17"/>
</dbReference>
<dbReference type="EMBL" id="AACZ04060282">
    <property type="status" value="NOT_ANNOTATED_CDS"/>
    <property type="molecule type" value="Genomic_DNA"/>
</dbReference>
<reference evidence="3 4" key="1">
    <citation type="journal article" date="2005" name="Nature">
        <title>Initial sequence of the chimpanzee genome and comparison with the human genome.</title>
        <authorList>
            <consortium name="Chimpanzee sequencing and analysis consortium"/>
        </authorList>
    </citation>
    <scope>NUCLEOTIDE SEQUENCE [LARGE SCALE GENOMIC DNA]</scope>
</reference>
<accession>A0A2I3REI2</accession>
<organism evidence="3 4">
    <name type="scientific">Pan troglodytes</name>
    <name type="common">Chimpanzee</name>
    <dbReference type="NCBI Taxonomy" id="9598"/>
    <lineage>
        <taxon>Eukaryota</taxon>
        <taxon>Metazoa</taxon>
        <taxon>Chordata</taxon>
        <taxon>Craniata</taxon>
        <taxon>Vertebrata</taxon>
        <taxon>Euteleostomi</taxon>
        <taxon>Mammalia</taxon>
        <taxon>Eutheria</taxon>
        <taxon>Euarchontoglires</taxon>
        <taxon>Primates</taxon>
        <taxon>Haplorrhini</taxon>
        <taxon>Catarrhini</taxon>
        <taxon>Hominidae</taxon>
        <taxon>Pan</taxon>
    </lineage>
</organism>
<dbReference type="GeneTree" id="ENSGT00910000147602"/>
<dbReference type="OMA" id="VHMVGTH"/>
<feature type="region of interest" description="Disordered" evidence="1">
    <location>
        <begin position="14"/>
        <end position="38"/>
    </location>
</feature>
<protein>
    <submittedName>
        <fullName evidence="3">Uncharacterized protein</fullName>
    </submittedName>
</protein>
<sequence length="205" mass="22569">MTSQWPFVWGPEIKRRSGQGRVGGPSLHGTEAPGQQRKPTALGEGILGFGVCTLQILRSTRGLRRGRVRRWLPSLLPWAVGVLLSVLFPYTLDCAWLLVHMVGTHGGQRAENATAWIFVLFDQKTQEETPQSAERPPGSLAHSRSGRDGRVSCLPSTIRKGMVSSPHCGGFRQGSYCQLCLSFPIWKMGAGVLTYVRWNSEQGVL</sequence>
<keyword evidence="2" id="KW-1133">Transmembrane helix</keyword>
<dbReference type="Bgee" id="ENSPTRG00000046563">
    <property type="expression patterns" value="Expressed in fibroblast"/>
</dbReference>
<dbReference type="InParanoid" id="A0A2I3REI2"/>
<keyword evidence="2" id="KW-0812">Transmembrane</keyword>
<feature type="region of interest" description="Disordered" evidence="1">
    <location>
        <begin position="127"/>
        <end position="151"/>
    </location>
</feature>
<proteinExistence type="predicted"/>
<evidence type="ECO:0000256" key="2">
    <source>
        <dbReference type="SAM" id="Phobius"/>
    </source>
</evidence>
<dbReference type="Ensembl" id="ENSPTRT00000093425.1">
    <property type="protein sequence ID" value="ENSPTRP00000063079.1"/>
    <property type="gene ID" value="ENSPTRG00000046563.1"/>
</dbReference>
<dbReference type="AlphaFoldDB" id="A0A2I3REI2"/>
<feature type="transmembrane region" description="Helical" evidence="2">
    <location>
        <begin position="71"/>
        <end position="92"/>
    </location>
</feature>
<keyword evidence="4" id="KW-1185">Reference proteome</keyword>
<keyword evidence="2" id="KW-0472">Membrane</keyword>